<evidence type="ECO:0000256" key="6">
    <source>
        <dbReference type="ARBA" id="ARBA00023026"/>
    </source>
</evidence>
<dbReference type="PROSITE" id="PS00330">
    <property type="entry name" value="HEMOLYSIN_CALCIUM"/>
    <property type="match status" value="1"/>
</dbReference>
<dbReference type="InterPro" id="IPR003995">
    <property type="entry name" value="RTX_toxin_determinant-A"/>
</dbReference>
<dbReference type="InterPro" id="IPR050557">
    <property type="entry name" value="RTX_toxin/Mannuronan_C5-epim"/>
</dbReference>
<evidence type="ECO:0000256" key="5">
    <source>
        <dbReference type="ARBA" id="ARBA00022737"/>
    </source>
</evidence>
<dbReference type="PRINTS" id="PR01488">
    <property type="entry name" value="RTXTOXINA"/>
</dbReference>
<dbReference type="Gene3D" id="2.150.10.10">
    <property type="entry name" value="Serralysin-like metalloprotease, C-terminal"/>
    <property type="match status" value="5"/>
</dbReference>
<evidence type="ECO:0000256" key="2">
    <source>
        <dbReference type="ARBA" id="ARBA00004613"/>
    </source>
</evidence>
<sequence length="883" mass="90153">MYDQTINSEFDGQSLSGNGPWSFENTLYVVNHNNVSIYDGGGIDGIETSLNTYSLNSLPYQGSSSFIENLSFKGTGNFTGTGNGYANHIIGASGDDTLDGGYNNYPYNGEPAVVDTIAGGTGNDTYMVDANTVVIENAGEGTDTVIFRSGPGVAAPTSAYILANNVENLTLGSGGMSLANFHGIGNSLDNIFTALNTYIGTALSNTLEGGAGNDTYKVSTDTTVIENAGEGIDTIILTSVYTPYTPVPADPTLPPPPPPPPPRYVLGDNVENLTYAATSMPGFMTLVGNDIDNVIKVSSSGNFGGAFTIDGGAGADTLIGGNGSDTYMVDNVGDVVTETGDQWIGTDVIVTTVDEYTISPGIERLVYTGDGNFTGHGDERNNTIVGGKNNDTIYSGGGSDHLIGGLGDDLYIVEINSSELNGGAEIEEYTNGGHDTIELTGEANGQHIWLNEYIEDIRFVGAGDISLIANDQNNTITTGNGNDMIDGGIGADTMIGGKGDDVYRVDHTNDVIVELVGEGNDTVNSSLQYYKLGDALENLNLEENETNDGISVGRNGDGNNLNNTIIGNYADNDIKGFGGDDYIDGQGGNDFLDGGDGNDVITASGSGTTIEGGNGDDLIQVETGAASIIGGNGNDSISSAYSEENDTINAGTGDDFVSAGGGADNISAGDGADTVFGGSGDDAISGNVGSDWLYGEDGNDIIGAGGGDDAVRGGSGNDTIMGLSGNDTIEGGLHDDLIDGGSDFDFVSFQGTRSDFHLTKNQDGSITIKDMWTFDGNEGTDTISNVEAFHFRDGIVTLEDLLKLPDGLIPLPQGPQGPAGPQGETGATGPQGPAGPQGETGATGPQGPTGPQGETGATGPQGPTGPQGETGATGPQGPTGPQG</sequence>
<dbReference type="AlphaFoldDB" id="A0A936Z8M1"/>
<dbReference type="SUPFAM" id="SSF51120">
    <property type="entry name" value="beta-Roll"/>
    <property type="match status" value="5"/>
</dbReference>
<evidence type="ECO:0008006" key="11">
    <source>
        <dbReference type="Google" id="ProtNLM"/>
    </source>
</evidence>
<feature type="non-terminal residue" evidence="9">
    <location>
        <position position="883"/>
    </location>
</feature>
<accession>A0A936Z8M1</accession>
<dbReference type="GO" id="GO:0005509">
    <property type="term" value="F:calcium ion binding"/>
    <property type="evidence" value="ECO:0007669"/>
    <property type="project" value="InterPro"/>
</dbReference>
<dbReference type="PANTHER" id="PTHR38340:SF1">
    <property type="entry name" value="S-LAYER PROTEIN"/>
    <property type="match status" value="1"/>
</dbReference>
<comment type="caution">
    <text evidence="9">The sequence shown here is derived from an EMBL/GenBank/DDBJ whole genome shotgun (WGS) entry which is preliminary data.</text>
</comment>
<keyword evidence="10" id="KW-1185">Reference proteome</keyword>
<organism evidence="9 10">
    <name type="scientific">Microvirga aerilata</name>
    <dbReference type="NCBI Taxonomy" id="670292"/>
    <lineage>
        <taxon>Bacteria</taxon>
        <taxon>Pseudomonadati</taxon>
        <taxon>Pseudomonadota</taxon>
        <taxon>Alphaproteobacteria</taxon>
        <taxon>Hyphomicrobiales</taxon>
        <taxon>Methylobacteriaceae</taxon>
        <taxon>Microvirga</taxon>
    </lineage>
</organism>
<feature type="region of interest" description="Disordered" evidence="8">
    <location>
        <begin position="807"/>
        <end position="883"/>
    </location>
</feature>
<dbReference type="InterPro" id="IPR018511">
    <property type="entry name" value="Hemolysin-typ_Ca-bd_CS"/>
</dbReference>
<dbReference type="GO" id="GO:0016020">
    <property type="term" value="C:membrane"/>
    <property type="evidence" value="ECO:0007669"/>
    <property type="project" value="UniProtKB-SubCell"/>
</dbReference>
<evidence type="ECO:0000256" key="3">
    <source>
        <dbReference type="ARBA" id="ARBA00022525"/>
    </source>
</evidence>
<dbReference type="Pfam" id="PF01391">
    <property type="entry name" value="Collagen"/>
    <property type="match status" value="1"/>
</dbReference>
<protein>
    <recommendedName>
        <fullName evidence="11">Calcium-binding protein</fullName>
    </recommendedName>
</protein>
<keyword evidence="5" id="KW-0677">Repeat</keyword>
<dbReference type="GO" id="GO:0005576">
    <property type="term" value="C:extracellular region"/>
    <property type="evidence" value="ECO:0007669"/>
    <property type="project" value="UniProtKB-SubCell"/>
</dbReference>
<comment type="subcellular location">
    <subcellularLocation>
        <location evidence="1">Membrane</location>
    </subcellularLocation>
    <subcellularLocation>
        <location evidence="2">Secreted</location>
    </subcellularLocation>
</comment>
<evidence type="ECO:0000256" key="4">
    <source>
        <dbReference type="ARBA" id="ARBA00022656"/>
    </source>
</evidence>
<dbReference type="InterPro" id="IPR011049">
    <property type="entry name" value="Serralysin-like_metalloprot_C"/>
</dbReference>
<evidence type="ECO:0000313" key="9">
    <source>
        <dbReference type="EMBL" id="MBL0404647.1"/>
    </source>
</evidence>
<dbReference type="EMBL" id="JAEQMY010000013">
    <property type="protein sequence ID" value="MBL0404647.1"/>
    <property type="molecule type" value="Genomic_DNA"/>
</dbReference>
<dbReference type="PANTHER" id="PTHR38340">
    <property type="entry name" value="S-LAYER PROTEIN"/>
    <property type="match status" value="1"/>
</dbReference>
<dbReference type="Proteomes" id="UP000605848">
    <property type="component" value="Unassembled WGS sequence"/>
</dbReference>
<evidence type="ECO:0000256" key="8">
    <source>
        <dbReference type="SAM" id="MobiDB-lite"/>
    </source>
</evidence>
<keyword evidence="3" id="KW-0964">Secreted</keyword>
<dbReference type="PRINTS" id="PR00313">
    <property type="entry name" value="CABNDNGRPT"/>
</dbReference>
<keyword evidence="7" id="KW-0472">Membrane</keyword>
<dbReference type="Pfam" id="PF00353">
    <property type="entry name" value="HemolysinCabind"/>
    <property type="match status" value="11"/>
</dbReference>
<keyword evidence="6" id="KW-0843">Virulence</keyword>
<evidence type="ECO:0000256" key="7">
    <source>
        <dbReference type="ARBA" id="ARBA00023136"/>
    </source>
</evidence>
<dbReference type="GO" id="GO:0090729">
    <property type="term" value="F:toxin activity"/>
    <property type="evidence" value="ECO:0007669"/>
    <property type="project" value="UniProtKB-KW"/>
</dbReference>
<feature type="compositionally biased region" description="Low complexity" evidence="8">
    <location>
        <begin position="814"/>
        <end position="883"/>
    </location>
</feature>
<evidence type="ECO:0000256" key="1">
    <source>
        <dbReference type="ARBA" id="ARBA00004370"/>
    </source>
</evidence>
<name>A0A936Z8M1_9HYPH</name>
<keyword evidence="4" id="KW-0800">Toxin</keyword>
<dbReference type="InterPro" id="IPR008160">
    <property type="entry name" value="Collagen"/>
</dbReference>
<gene>
    <name evidence="9" type="ORF">JKG68_11770</name>
</gene>
<proteinExistence type="predicted"/>
<dbReference type="InterPro" id="IPR001343">
    <property type="entry name" value="Hemolysn_Ca-bd"/>
</dbReference>
<reference evidence="9" key="1">
    <citation type="submission" date="2021-01" db="EMBL/GenBank/DDBJ databases">
        <title>Microvirga sp.</title>
        <authorList>
            <person name="Kim M.K."/>
        </authorList>
    </citation>
    <scope>NUCLEOTIDE SEQUENCE</scope>
    <source>
        <strain evidence="9">5420S-16</strain>
    </source>
</reference>
<evidence type="ECO:0000313" key="10">
    <source>
        <dbReference type="Proteomes" id="UP000605848"/>
    </source>
</evidence>